<keyword evidence="3" id="KW-0547">Nucleotide-binding</keyword>
<dbReference type="InterPro" id="IPR000157">
    <property type="entry name" value="TIR_dom"/>
</dbReference>
<dbReference type="GO" id="GO:0005524">
    <property type="term" value="F:ATP binding"/>
    <property type="evidence" value="ECO:0007669"/>
    <property type="project" value="UniProtKB-KW"/>
</dbReference>
<keyword evidence="3" id="KW-0067">ATP-binding</keyword>
<feature type="repeat" description="TPR" evidence="1">
    <location>
        <begin position="647"/>
        <end position="680"/>
    </location>
</feature>
<keyword evidence="1" id="KW-0802">TPR repeat</keyword>
<dbReference type="InterPro" id="IPR027417">
    <property type="entry name" value="P-loop_NTPase"/>
</dbReference>
<dbReference type="InterPro" id="IPR053137">
    <property type="entry name" value="NLR-like"/>
</dbReference>
<proteinExistence type="predicted"/>
<reference evidence="3 4" key="1">
    <citation type="submission" date="2021-01" db="EMBL/GenBank/DDBJ databases">
        <title>Whole genome shotgun sequence of Plantactinospora mayteni NBRC 109088.</title>
        <authorList>
            <person name="Komaki H."/>
            <person name="Tamura T."/>
        </authorList>
    </citation>
    <scope>NUCLEOTIDE SEQUENCE [LARGE SCALE GENOMIC DNA]</scope>
    <source>
        <strain evidence="3 4">NBRC 109088</strain>
    </source>
</reference>
<dbReference type="EMBL" id="BONX01000077">
    <property type="protein sequence ID" value="GIH01602.1"/>
    <property type="molecule type" value="Genomic_DNA"/>
</dbReference>
<dbReference type="PROSITE" id="PS50005">
    <property type="entry name" value="TPR"/>
    <property type="match status" value="1"/>
</dbReference>
<dbReference type="InterPro" id="IPR019734">
    <property type="entry name" value="TPR_rpt"/>
</dbReference>
<evidence type="ECO:0000259" key="2">
    <source>
        <dbReference type="PROSITE" id="PS50104"/>
    </source>
</evidence>
<protein>
    <submittedName>
        <fullName evidence="3">ATP-binding protein</fullName>
    </submittedName>
</protein>
<dbReference type="Pfam" id="PF13424">
    <property type="entry name" value="TPR_12"/>
    <property type="match status" value="3"/>
</dbReference>
<organism evidence="3 4">
    <name type="scientific">Plantactinospora mayteni</name>
    <dbReference type="NCBI Taxonomy" id="566021"/>
    <lineage>
        <taxon>Bacteria</taxon>
        <taxon>Bacillati</taxon>
        <taxon>Actinomycetota</taxon>
        <taxon>Actinomycetes</taxon>
        <taxon>Micromonosporales</taxon>
        <taxon>Micromonosporaceae</taxon>
        <taxon>Plantactinospora</taxon>
    </lineage>
</organism>
<dbReference type="SUPFAM" id="SSF48452">
    <property type="entry name" value="TPR-like"/>
    <property type="match status" value="2"/>
</dbReference>
<gene>
    <name evidence="3" type="ORF">Pma05_81740</name>
</gene>
<keyword evidence="4" id="KW-1185">Reference proteome</keyword>
<evidence type="ECO:0000313" key="3">
    <source>
        <dbReference type="EMBL" id="GIH01602.1"/>
    </source>
</evidence>
<dbReference type="RefSeq" id="WP_203862850.1">
    <property type="nucleotide sequence ID" value="NZ_BONX01000077.1"/>
</dbReference>
<dbReference type="Proteomes" id="UP000621500">
    <property type="component" value="Unassembled WGS sequence"/>
</dbReference>
<dbReference type="Gene3D" id="1.25.40.10">
    <property type="entry name" value="Tetratricopeptide repeat domain"/>
    <property type="match status" value="2"/>
</dbReference>
<dbReference type="Pfam" id="PF13676">
    <property type="entry name" value="TIR_2"/>
    <property type="match status" value="1"/>
</dbReference>
<dbReference type="PANTHER" id="PTHR46082">
    <property type="entry name" value="ATP/GTP-BINDING PROTEIN-RELATED"/>
    <property type="match status" value="1"/>
</dbReference>
<dbReference type="PANTHER" id="PTHR46082:SF6">
    <property type="entry name" value="AAA+ ATPASE DOMAIN-CONTAINING PROTEIN-RELATED"/>
    <property type="match status" value="1"/>
</dbReference>
<dbReference type="Gene3D" id="3.40.50.10140">
    <property type="entry name" value="Toll/interleukin-1 receptor homology (TIR) domain"/>
    <property type="match status" value="1"/>
</dbReference>
<dbReference type="PROSITE" id="PS50104">
    <property type="entry name" value="TIR"/>
    <property type="match status" value="1"/>
</dbReference>
<dbReference type="SUPFAM" id="SSF52200">
    <property type="entry name" value="Toll/Interleukin receptor TIR domain"/>
    <property type="match status" value="1"/>
</dbReference>
<dbReference type="SMART" id="SM00028">
    <property type="entry name" value="TPR"/>
    <property type="match status" value="5"/>
</dbReference>
<evidence type="ECO:0000256" key="1">
    <source>
        <dbReference type="PROSITE-ProRule" id="PRU00339"/>
    </source>
</evidence>
<dbReference type="NCBIfam" id="NF040586">
    <property type="entry name" value="FxSxx_TPR"/>
    <property type="match status" value="1"/>
</dbReference>
<dbReference type="SUPFAM" id="SSF52540">
    <property type="entry name" value="P-loop containing nucleoside triphosphate hydrolases"/>
    <property type="match status" value="1"/>
</dbReference>
<dbReference type="Gene3D" id="3.40.50.300">
    <property type="entry name" value="P-loop containing nucleotide triphosphate hydrolases"/>
    <property type="match status" value="1"/>
</dbReference>
<dbReference type="InterPro" id="IPR011990">
    <property type="entry name" value="TPR-like_helical_dom_sf"/>
</dbReference>
<sequence length="828" mass="90583">MAAVEASGKDFFVSYASVNRAWAEWIAAQVEQAGYSTVLQAWDFRPGVDFAHEMQRAMVSARRTIAVLSPAYLVSEFGEAEWRAAFVRDPTGERGLLLPVRVQLCKPLGLLASRVYVDLVDVDAVGARKRLLAAVDRNRVRPTSAVFPGGLGSAGGQAETVGAWPRFPGAGPAVCNLPARNRNFTGRDEVVRRVYDDLRAGAATAVVSTGAVHGLGGVGKSAVGVEFGYRFASDYDVIWWIAAEQPAAVVAQLAALGRELGLAEPLDVRDAVGVVFAELRRRDRWLLVYDNAEHPRQLDGLLPAGGGGHVLLTSRWPAWAGVASSVPLGVWSRVESVRFLRTRTRQTGEALLDELAELVGDLPLALEEAGAYLEETGEDLAVYLELLRGRERELFGLTDPRHDAVADRNRQRVATVWTLSLDRVHVEAPVAEELLNLLAFLAPQVPRDLPTTQPGQLPPALGEAVADRLVYNRALSAVGRYALASLTPDEVGMHRLVQVVVRARLDHTEMAFWATTAVKLIRTVFPDDSGEVSTWPECQRLLPHLLAVTHHAQRLNICGEQTGWLLDRASTYLRQRGQYRQAEPLARRAVTVTETALGPDHPDLGTRRSNLGLVLRDLGQLDAARAQFEQALHISKTALGPDHPTIGRLRSNLGSVLHDLGQLDAARDQFEQALHISETTLGPDHPDIGIVYGNLSSVLHDLGQLDAARDQFEHALRISETPLGPDHPTIGRWRNNLGNMLRDLGRLDAARAQFERALRTSETALGPDHPDTGTWRRGLGSVLQALGQLDAARNQFEHALRISETALGPDHPRTRALRDNLAHLDRTE</sequence>
<dbReference type="SMART" id="SM00255">
    <property type="entry name" value="TIR"/>
    <property type="match status" value="1"/>
</dbReference>
<comment type="caution">
    <text evidence="3">The sequence shown here is derived from an EMBL/GenBank/DDBJ whole genome shotgun (WGS) entry which is preliminary data.</text>
</comment>
<dbReference type="InterPro" id="IPR035897">
    <property type="entry name" value="Toll_tir_struct_dom_sf"/>
</dbReference>
<accession>A0ABQ4F3X7</accession>
<name>A0ABQ4F3X7_9ACTN</name>
<evidence type="ECO:0000313" key="4">
    <source>
        <dbReference type="Proteomes" id="UP000621500"/>
    </source>
</evidence>
<feature type="domain" description="TIR" evidence="2">
    <location>
        <begin position="7"/>
        <end position="136"/>
    </location>
</feature>